<dbReference type="Gene3D" id="2.60.120.200">
    <property type="match status" value="1"/>
</dbReference>
<evidence type="ECO:0000313" key="4">
    <source>
        <dbReference type="EMBL" id="CAG9855667.1"/>
    </source>
</evidence>
<keyword evidence="5" id="KW-1185">Reference proteome</keyword>
<dbReference type="PROSITE" id="PS51762">
    <property type="entry name" value="GH16_2"/>
    <property type="match status" value="1"/>
</dbReference>
<dbReference type="AlphaFoldDB" id="A0A9N9TIV8"/>
<organism evidence="4 5">
    <name type="scientific">Phyllotreta striolata</name>
    <name type="common">Striped flea beetle</name>
    <name type="synonym">Crioceris striolata</name>
    <dbReference type="NCBI Taxonomy" id="444603"/>
    <lineage>
        <taxon>Eukaryota</taxon>
        <taxon>Metazoa</taxon>
        <taxon>Ecdysozoa</taxon>
        <taxon>Arthropoda</taxon>
        <taxon>Hexapoda</taxon>
        <taxon>Insecta</taxon>
        <taxon>Pterygota</taxon>
        <taxon>Neoptera</taxon>
        <taxon>Endopterygota</taxon>
        <taxon>Coleoptera</taxon>
        <taxon>Polyphaga</taxon>
        <taxon>Cucujiformia</taxon>
        <taxon>Chrysomeloidea</taxon>
        <taxon>Chrysomelidae</taxon>
        <taxon>Galerucinae</taxon>
        <taxon>Alticini</taxon>
        <taxon>Phyllotreta</taxon>
    </lineage>
</organism>
<dbReference type="InterPro" id="IPR013320">
    <property type="entry name" value="ConA-like_dom_sf"/>
</dbReference>
<sequence length="370" mass="42421">MYLELILVFILYSEVYSVCQKSVTTASGSYAPAGTICSGDLIFVEDFNELRLDLWNHEETLGGRSSNNQFQWYTNNRNNSFVDNGILHIRPTLVADEYGEAFLYNGTIDLGTTCTTPLYDGCLRKGTKEIILNPIKSARINTNNTFTFKYGKVEVRAKAPLGDWLWPAVWMNPHLQVYSSWPRSGEIDLMESRGNKNLYLHQTNIGVEQNGCTLHWGPNAIYDRYKYTHFPKNNKDGWNTKFHTYQLEWRPENITFFIDNNFIGVVSPPTGGFWELGKLNSTGFTNLWENGTNLAPFDQEFYFICNIAVGGTSFFSDMASNTEYAKPWFNTDGRASMTKFWKAEDDWLPTWDIASDSSHLQIDYIKVRAL</sequence>
<dbReference type="OrthoDB" id="4781at2759"/>
<protein>
    <recommendedName>
        <fullName evidence="3">GH16 domain-containing protein</fullName>
    </recommendedName>
</protein>
<evidence type="ECO:0000313" key="5">
    <source>
        <dbReference type="Proteomes" id="UP001153712"/>
    </source>
</evidence>
<accession>A0A9N9TIV8</accession>
<reference evidence="4" key="1">
    <citation type="submission" date="2022-01" db="EMBL/GenBank/DDBJ databases">
        <authorList>
            <person name="King R."/>
        </authorList>
    </citation>
    <scope>NUCLEOTIDE SEQUENCE</scope>
</reference>
<evidence type="ECO:0000256" key="2">
    <source>
        <dbReference type="SAM" id="SignalP"/>
    </source>
</evidence>
<evidence type="ECO:0000256" key="1">
    <source>
        <dbReference type="ARBA" id="ARBA00006865"/>
    </source>
</evidence>
<dbReference type="InterPro" id="IPR000757">
    <property type="entry name" value="Beta-glucanase-like"/>
</dbReference>
<dbReference type="InterPro" id="IPR050546">
    <property type="entry name" value="Glycosyl_Hydrlase_16"/>
</dbReference>
<dbReference type="SUPFAM" id="SSF49899">
    <property type="entry name" value="Concanavalin A-like lectins/glucanases"/>
    <property type="match status" value="1"/>
</dbReference>
<feature type="domain" description="GH16" evidence="3">
    <location>
        <begin position="24"/>
        <end position="370"/>
    </location>
</feature>
<dbReference type="Proteomes" id="UP001153712">
    <property type="component" value="Chromosome 11"/>
</dbReference>
<dbReference type="GO" id="GO:0005975">
    <property type="term" value="P:carbohydrate metabolic process"/>
    <property type="evidence" value="ECO:0007669"/>
    <property type="project" value="InterPro"/>
</dbReference>
<evidence type="ECO:0000259" key="3">
    <source>
        <dbReference type="PROSITE" id="PS51762"/>
    </source>
</evidence>
<feature type="chain" id="PRO_5040323420" description="GH16 domain-containing protein" evidence="2">
    <location>
        <begin position="18"/>
        <end position="370"/>
    </location>
</feature>
<name>A0A9N9TIV8_PHYSR</name>
<dbReference type="EMBL" id="OU900104">
    <property type="protein sequence ID" value="CAG9855667.1"/>
    <property type="molecule type" value="Genomic_DNA"/>
</dbReference>
<dbReference type="PANTHER" id="PTHR10963">
    <property type="entry name" value="GLYCOSYL HYDROLASE-RELATED"/>
    <property type="match status" value="1"/>
</dbReference>
<comment type="similarity">
    <text evidence="1">Belongs to the glycosyl hydrolase 16 family.</text>
</comment>
<proteinExistence type="inferred from homology"/>
<dbReference type="GO" id="GO:0004553">
    <property type="term" value="F:hydrolase activity, hydrolyzing O-glycosyl compounds"/>
    <property type="evidence" value="ECO:0007669"/>
    <property type="project" value="InterPro"/>
</dbReference>
<feature type="signal peptide" evidence="2">
    <location>
        <begin position="1"/>
        <end position="17"/>
    </location>
</feature>
<keyword evidence="2" id="KW-0732">Signal</keyword>
<dbReference type="Pfam" id="PF00722">
    <property type="entry name" value="Glyco_hydro_16"/>
    <property type="match status" value="1"/>
</dbReference>
<gene>
    <name evidence="4" type="ORF">PHYEVI_LOCUS2113</name>
</gene>
<dbReference type="PANTHER" id="PTHR10963:SF55">
    <property type="entry name" value="GLYCOSIDE HYDROLASE FAMILY 16 PROTEIN"/>
    <property type="match status" value="1"/>
</dbReference>